<dbReference type="Gene3D" id="3.40.50.620">
    <property type="entry name" value="HUPs"/>
    <property type="match status" value="1"/>
</dbReference>
<dbReference type="AlphaFoldDB" id="A0A6N7EYV5"/>
<gene>
    <name evidence="7" type="ORF">GCU85_08385</name>
</gene>
<keyword evidence="8" id="KW-1185">Reference proteome</keyword>
<reference evidence="7 8" key="1">
    <citation type="submission" date="2019-10" db="EMBL/GenBank/DDBJ databases">
        <title>Cardiobacteriales fam. a chemoheterotrophic member of the order Cardiobacteriales, and proposal of Cardiobacteriales fam. nov.</title>
        <authorList>
            <person name="Wang C."/>
        </authorList>
    </citation>
    <scope>NUCLEOTIDE SEQUENCE [LARGE SCALE GENOMIC DNA]</scope>
    <source>
        <strain evidence="7 8">ML27</strain>
    </source>
</reference>
<sequence>MNYKHILFVTDLEKDSQSVADRVNELLESCQDAKLSVVHIVLDSIIASGYEIMPLFNYADDEENIQENAKSLKAFLKATDLKADRSEVVSALSTAAGIGDYAKAHEVDLIVIGLHKKSGLLNSLLGNTASAVINSTVCDVLSVVISGAE</sequence>
<organism evidence="7 8">
    <name type="scientific">Ostreibacterium oceani</name>
    <dbReference type="NCBI Taxonomy" id="2654998"/>
    <lineage>
        <taxon>Bacteria</taxon>
        <taxon>Pseudomonadati</taxon>
        <taxon>Pseudomonadota</taxon>
        <taxon>Gammaproteobacteria</taxon>
        <taxon>Cardiobacteriales</taxon>
        <taxon>Ostreibacteriaceae</taxon>
        <taxon>Ostreibacterium</taxon>
    </lineage>
</organism>
<name>A0A6N7EYV5_9GAMM</name>
<evidence type="ECO:0000313" key="7">
    <source>
        <dbReference type="EMBL" id="MPV86740.1"/>
    </source>
</evidence>
<dbReference type="PANTHER" id="PTHR46268">
    <property type="entry name" value="STRESS RESPONSE PROTEIN NHAX"/>
    <property type="match status" value="1"/>
</dbReference>
<comment type="similarity">
    <text evidence="2 5">Belongs to the universal stress protein A family.</text>
</comment>
<comment type="caution">
    <text evidence="7">The sequence shown here is derived from an EMBL/GenBank/DDBJ whole genome shotgun (WGS) entry which is preliminary data.</text>
</comment>
<dbReference type="Proteomes" id="UP000471298">
    <property type="component" value="Unassembled WGS sequence"/>
</dbReference>
<dbReference type="InterPro" id="IPR006016">
    <property type="entry name" value="UspA"/>
</dbReference>
<dbReference type="SUPFAM" id="SSF52402">
    <property type="entry name" value="Adenine nucleotide alpha hydrolases-like"/>
    <property type="match status" value="1"/>
</dbReference>
<evidence type="ECO:0000256" key="2">
    <source>
        <dbReference type="ARBA" id="ARBA00008791"/>
    </source>
</evidence>
<comment type="subunit">
    <text evidence="3">Homodimer.</text>
</comment>
<dbReference type="InterPro" id="IPR014729">
    <property type="entry name" value="Rossmann-like_a/b/a_fold"/>
</dbReference>
<dbReference type="GO" id="GO:0005737">
    <property type="term" value="C:cytoplasm"/>
    <property type="evidence" value="ECO:0007669"/>
    <property type="project" value="UniProtKB-SubCell"/>
</dbReference>
<dbReference type="PANTHER" id="PTHR46268:SF23">
    <property type="entry name" value="UNIVERSAL STRESS PROTEIN A-RELATED"/>
    <property type="match status" value="1"/>
</dbReference>
<dbReference type="EMBL" id="WHNW01000010">
    <property type="protein sequence ID" value="MPV86740.1"/>
    <property type="molecule type" value="Genomic_DNA"/>
</dbReference>
<dbReference type="RefSeq" id="WP_152810731.1">
    <property type="nucleotide sequence ID" value="NZ_WHNW01000010.1"/>
</dbReference>
<evidence type="ECO:0000259" key="6">
    <source>
        <dbReference type="Pfam" id="PF00582"/>
    </source>
</evidence>
<protein>
    <recommendedName>
        <fullName evidence="5">Universal stress protein</fullName>
    </recommendedName>
</protein>
<dbReference type="PIRSF" id="PIRSF006276">
    <property type="entry name" value="UspA"/>
    <property type="match status" value="1"/>
</dbReference>
<dbReference type="PRINTS" id="PR01438">
    <property type="entry name" value="UNVRSLSTRESS"/>
</dbReference>
<comment type="subcellular location">
    <subcellularLocation>
        <location evidence="1 5">Cytoplasm</location>
    </subcellularLocation>
</comment>
<evidence type="ECO:0000256" key="4">
    <source>
        <dbReference type="ARBA" id="ARBA00022490"/>
    </source>
</evidence>
<evidence type="ECO:0000313" key="8">
    <source>
        <dbReference type="Proteomes" id="UP000471298"/>
    </source>
</evidence>
<dbReference type="InParanoid" id="A0A6N7EYV5"/>
<accession>A0A6N7EYV5</accession>
<dbReference type="InterPro" id="IPR006015">
    <property type="entry name" value="Universal_stress_UspA"/>
</dbReference>
<evidence type="ECO:0000256" key="3">
    <source>
        <dbReference type="ARBA" id="ARBA00011738"/>
    </source>
</evidence>
<feature type="domain" description="UspA" evidence="6">
    <location>
        <begin position="3"/>
        <end position="142"/>
    </location>
</feature>
<evidence type="ECO:0000256" key="5">
    <source>
        <dbReference type="PIRNR" id="PIRNR006276"/>
    </source>
</evidence>
<evidence type="ECO:0000256" key="1">
    <source>
        <dbReference type="ARBA" id="ARBA00004496"/>
    </source>
</evidence>
<keyword evidence="4 5" id="KW-0963">Cytoplasm</keyword>
<dbReference type="Pfam" id="PF00582">
    <property type="entry name" value="Usp"/>
    <property type="match status" value="1"/>
</dbReference>
<proteinExistence type="inferred from homology"/>